<evidence type="ECO:0000259" key="1">
    <source>
        <dbReference type="Pfam" id="PF04536"/>
    </source>
</evidence>
<dbReference type="Proteomes" id="UP001500227">
    <property type="component" value="Unassembled WGS sequence"/>
</dbReference>
<proteinExistence type="predicted"/>
<dbReference type="EMBL" id="BAABKD010000009">
    <property type="protein sequence ID" value="GAA5091126.1"/>
    <property type="molecule type" value="Genomic_DNA"/>
</dbReference>
<dbReference type="Gene3D" id="3.10.310.50">
    <property type="match status" value="1"/>
</dbReference>
<dbReference type="PANTHER" id="PTHR30373">
    <property type="entry name" value="UPF0603 PROTEIN YGCG"/>
    <property type="match status" value="1"/>
</dbReference>
<sequence length="161" mass="18109">MKKIKQITGIAALEGQWLRRRHFDEEVLAHVAERIKQSENTHTGELVLAVEAVMPKHEKHPHYRALEVYGRLRVWDTPLNSGVLLYLALDQRAIEIIADRGITASSAQWQQVCVRLQARLAKGDYIEGLLAAVDDIEQILQKHAPEGDHTADVLSNAPVLL</sequence>
<protein>
    <submittedName>
        <fullName evidence="2">TPM domain-containing protein</fullName>
    </submittedName>
</protein>
<dbReference type="Pfam" id="PF04536">
    <property type="entry name" value="TPM_phosphatase"/>
    <property type="match status" value="1"/>
</dbReference>
<keyword evidence="3" id="KW-1185">Reference proteome</keyword>
<evidence type="ECO:0000313" key="3">
    <source>
        <dbReference type="Proteomes" id="UP001500227"/>
    </source>
</evidence>
<organism evidence="2 3">
    <name type="scientific">Paenalcaligenes hermetiae</name>
    <dbReference type="NCBI Taxonomy" id="1157987"/>
    <lineage>
        <taxon>Bacteria</taxon>
        <taxon>Pseudomonadati</taxon>
        <taxon>Pseudomonadota</taxon>
        <taxon>Betaproteobacteria</taxon>
        <taxon>Burkholderiales</taxon>
        <taxon>Alcaligenaceae</taxon>
        <taxon>Paenalcaligenes</taxon>
    </lineage>
</organism>
<evidence type="ECO:0000313" key="2">
    <source>
        <dbReference type="EMBL" id="GAA5091126.1"/>
    </source>
</evidence>
<feature type="domain" description="TPM" evidence="1">
    <location>
        <begin position="25"/>
        <end position="138"/>
    </location>
</feature>
<accession>A0ABP9M4S1</accession>
<gene>
    <name evidence="2" type="ORF">GCM10023337_16550</name>
</gene>
<reference evidence="3" key="1">
    <citation type="journal article" date="2019" name="Int. J. Syst. Evol. Microbiol.">
        <title>The Global Catalogue of Microorganisms (GCM) 10K type strain sequencing project: providing services to taxonomists for standard genome sequencing and annotation.</title>
        <authorList>
            <consortium name="The Broad Institute Genomics Platform"/>
            <consortium name="The Broad Institute Genome Sequencing Center for Infectious Disease"/>
            <person name="Wu L."/>
            <person name="Ma J."/>
        </authorList>
    </citation>
    <scope>NUCLEOTIDE SEQUENCE [LARGE SCALE GENOMIC DNA]</scope>
    <source>
        <strain evidence="3">JCM 18423</strain>
    </source>
</reference>
<dbReference type="RefSeq" id="WP_345370979.1">
    <property type="nucleotide sequence ID" value="NZ_BAABKD010000009.1"/>
</dbReference>
<name>A0ABP9M4S1_9BURK</name>
<dbReference type="InterPro" id="IPR007621">
    <property type="entry name" value="TPM_dom"/>
</dbReference>
<comment type="caution">
    <text evidence="2">The sequence shown here is derived from an EMBL/GenBank/DDBJ whole genome shotgun (WGS) entry which is preliminary data.</text>
</comment>
<dbReference type="PANTHER" id="PTHR30373:SF8">
    <property type="entry name" value="BLL7265 PROTEIN"/>
    <property type="match status" value="1"/>
</dbReference>